<organism evidence="1">
    <name type="scientific">bioreactor metagenome</name>
    <dbReference type="NCBI Taxonomy" id="1076179"/>
    <lineage>
        <taxon>unclassified sequences</taxon>
        <taxon>metagenomes</taxon>
        <taxon>ecological metagenomes</taxon>
    </lineage>
</organism>
<dbReference type="AlphaFoldDB" id="A0A645CUZ3"/>
<accession>A0A645CUZ3</accession>
<evidence type="ECO:0000313" key="1">
    <source>
        <dbReference type="EMBL" id="MPM80737.1"/>
    </source>
</evidence>
<name>A0A645CUZ3_9ZZZZ</name>
<comment type="caution">
    <text evidence="1">The sequence shown here is derived from an EMBL/GenBank/DDBJ whole genome shotgun (WGS) entry which is preliminary data.</text>
</comment>
<protein>
    <submittedName>
        <fullName evidence="1">Uncharacterized protein</fullName>
    </submittedName>
</protein>
<proteinExistence type="predicted"/>
<reference evidence="1" key="1">
    <citation type="submission" date="2019-08" db="EMBL/GenBank/DDBJ databases">
        <authorList>
            <person name="Kucharzyk K."/>
            <person name="Murdoch R.W."/>
            <person name="Higgins S."/>
            <person name="Loffler F."/>
        </authorList>
    </citation>
    <scope>NUCLEOTIDE SEQUENCE</scope>
</reference>
<sequence length="211" mass="24066">MTWEQLQIIVLQKMFEIQGDTLVMDDSTTPYVKMMPAAANEAFSILATAGKLLKRTVSIQQGSEEPTQPSFTAGKYNGYDLRELCTDFYSLYGADIWLDDGENYEQTKAYRIEGDSILLLEKDTAGIWKVRYNAYHPRMTKDTPKTTELSFDREACDMVALYMAGQLCKEDEIQRAQIYMNEFATWLEELKKTSRRATNASGGGFYSLTGW</sequence>
<gene>
    <name evidence="1" type="ORF">SDC9_127787</name>
</gene>
<dbReference type="EMBL" id="VSSQ01030272">
    <property type="protein sequence ID" value="MPM80737.1"/>
    <property type="molecule type" value="Genomic_DNA"/>
</dbReference>